<organism evidence="7 8">
    <name type="scientific">Nocardia macrotermitis</name>
    <dbReference type="NCBI Taxonomy" id="2585198"/>
    <lineage>
        <taxon>Bacteria</taxon>
        <taxon>Bacillati</taxon>
        <taxon>Actinomycetota</taxon>
        <taxon>Actinomycetes</taxon>
        <taxon>Mycobacteriales</taxon>
        <taxon>Nocardiaceae</taxon>
        <taxon>Nocardia</taxon>
    </lineage>
</organism>
<dbReference type="Proteomes" id="UP000438448">
    <property type="component" value="Unassembled WGS sequence"/>
</dbReference>
<dbReference type="InterPro" id="IPR015815">
    <property type="entry name" value="HIBADH-related"/>
</dbReference>
<keyword evidence="2 7" id="KW-0560">Oxidoreductase</keyword>
<dbReference type="Gene3D" id="3.40.50.720">
    <property type="entry name" value="NAD(P)-binding Rossmann-like Domain"/>
    <property type="match status" value="1"/>
</dbReference>
<feature type="active site" evidence="4">
    <location>
        <position position="169"/>
    </location>
</feature>
<dbReference type="PIRSF" id="PIRSF000103">
    <property type="entry name" value="HIBADH"/>
    <property type="match status" value="1"/>
</dbReference>
<evidence type="ECO:0000256" key="4">
    <source>
        <dbReference type="PIRSR" id="PIRSR000103-1"/>
    </source>
</evidence>
<evidence type="ECO:0000256" key="2">
    <source>
        <dbReference type="ARBA" id="ARBA00023002"/>
    </source>
</evidence>
<evidence type="ECO:0000313" key="8">
    <source>
        <dbReference type="Proteomes" id="UP000438448"/>
    </source>
</evidence>
<gene>
    <name evidence="7" type="primary">garR_1</name>
    <name evidence="7" type="ORF">NRB20_18520</name>
</gene>
<dbReference type="EC" id="1.1.1.60" evidence="7"/>
<feature type="domain" description="6-phosphogluconate dehydrogenase NADP-binding" evidence="5">
    <location>
        <begin position="2"/>
        <end position="160"/>
    </location>
</feature>
<evidence type="ECO:0000256" key="1">
    <source>
        <dbReference type="ARBA" id="ARBA00009080"/>
    </source>
</evidence>
<dbReference type="SUPFAM" id="SSF51735">
    <property type="entry name" value="NAD(P)-binding Rossmann-fold domains"/>
    <property type="match status" value="1"/>
</dbReference>
<evidence type="ECO:0000313" key="7">
    <source>
        <dbReference type="EMBL" id="MQY18773.1"/>
    </source>
</evidence>
<comment type="caution">
    <text evidence="7">The sequence shown here is derived from an EMBL/GenBank/DDBJ whole genome shotgun (WGS) entry which is preliminary data.</text>
</comment>
<dbReference type="PANTHER" id="PTHR43060:SF15">
    <property type="entry name" value="3-HYDROXYISOBUTYRATE DEHYDROGENASE-LIKE 1, MITOCHONDRIAL-RELATED"/>
    <property type="match status" value="1"/>
</dbReference>
<evidence type="ECO:0000256" key="3">
    <source>
        <dbReference type="ARBA" id="ARBA00023027"/>
    </source>
</evidence>
<protein>
    <submittedName>
        <fullName evidence="7">2-hydroxy-3-oxopropionate reductase</fullName>
        <ecNumber evidence="7">1.1.1.60</ecNumber>
    </submittedName>
</protein>
<dbReference type="Pfam" id="PF14833">
    <property type="entry name" value="NAD_binding_11"/>
    <property type="match status" value="1"/>
</dbReference>
<dbReference type="Pfam" id="PF03446">
    <property type="entry name" value="NAD_binding_2"/>
    <property type="match status" value="1"/>
</dbReference>
<dbReference type="InterPro" id="IPR008927">
    <property type="entry name" value="6-PGluconate_DH-like_C_sf"/>
</dbReference>
<accession>A0A7K0CZ72</accession>
<evidence type="ECO:0000259" key="6">
    <source>
        <dbReference type="Pfam" id="PF14833"/>
    </source>
</evidence>
<dbReference type="PANTHER" id="PTHR43060">
    <property type="entry name" value="3-HYDROXYISOBUTYRATE DEHYDROGENASE-LIKE 1, MITOCHONDRIAL-RELATED"/>
    <property type="match status" value="1"/>
</dbReference>
<proteinExistence type="inferred from homology"/>
<dbReference type="AlphaFoldDB" id="A0A7K0CZ72"/>
<dbReference type="InterPro" id="IPR036291">
    <property type="entry name" value="NAD(P)-bd_dom_sf"/>
</dbReference>
<dbReference type="EMBL" id="WEGK01000003">
    <property type="protein sequence ID" value="MQY18773.1"/>
    <property type="molecule type" value="Genomic_DNA"/>
</dbReference>
<keyword evidence="3" id="KW-0520">NAD</keyword>
<dbReference type="RefSeq" id="WP_153409421.1">
    <property type="nucleotide sequence ID" value="NZ_WEGK01000003.1"/>
</dbReference>
<keyword evidence="8" id="KW-1185">Reference proteome</keyword>
<sequence>MRIGFVGAGRMGLPMIQRLVSAGHQVSALGRNAETRKALGESGVRAVPFAAATGTDAEAVLVCVFTDEQVRAVCLDTPLLETMPPGSVLVVHTTGSPATVEAIAAVANSREIEVLDVPVSGGPHDIAAGQLTLFGGGDAAALERVRPALAAYGDPILHLGPLGSGQRVKLVNNVLFAAQIGLVAESVRLATQLGVTEAALLSALPHASSSGRALNSVAGKGSVAAFAESVGEFLRKDVSVARQLAAELNADLGPLAAAIDAGVDGNSGG</sequence>
<feature type="domain" description="3-hydroxyisobutyrate dehydrogenase-like NAD-binding" evidence="6">
    <location>
        <begin position="163"/>
        <end position="256"/>
    </location>
</feature>
<dbReference type="GO" id="GO:0050661">
    <property type="term" value="F:NADP binding"/>
    <property type="evidence" value="ECO:0007669"/>
    <property type="project" value="InterPro"/>
</dbReference>
<evidence type="ECO:0000259" key="5">
    <source>
        <dbReference type="Pfam" id="PF03446"/>
    </source>
</evidence>
<comment type="similarity">
    <text evidence="1">Belongs to the HIBADH-related family.</text>
</comment>
<dbReference type="Gene3D" id="1.10.1040.10">
    <property type="entry name" value="N-(1-d-carboxylethyl)-l-norvaline Dehydrogenase, domain 2"/>
    <property type="match status" value="1"/>
</dbReference>
<dbReference type="InterPro" id="IPR013328">
    <property type="entry name" value="6PGD_dom2"/>
</dbReference>
<dbReference type="GO" id="GO:0051287">
    <property type="term" value="F:NAD binding"/>
    <property type="evidence" value="ECO:0007669"/>
    <property type="project" value="InterPro"/>
</dbReference>
<reference evidence="7 8" key="1">
    <citation type="submission" date="2019-10" db="EMBL/GenBank/DDBJ databases">
        <title>Nocardia macrotermitis sp. nov. and Nocardia aurantia sp. nov., isolated from the gut of fungus growing-termite Macrotermes natalensis.</title>
        <authorList>
            <person name="Benndorf R."/>
            <person name="Schwitalla J."/>
            <person name="Martin K."/>
            <person name="De Beer W."/>
            <person name="Kaster A.-K."/>
            <person name="Vollmers J."/>
            <person name="Poulsen M."/>
            <person name="Beemelmanns C."/>
        </authorList>
    </citation>
    <scope>NUCLEOTIDE SEQUENCE [LARGE SCALE GENOMIC DNA]</scope>
    <source>
        <strain evidence="7 8">RB20</strain>
    </source>
</reference>
<dbReference type="SUPFAM" id="SSF48179">
    <property type="entry name" value="6-phosphogluconate dehydrogenase C-terminal domain-like"/>
    <property type="match status" value="1"/>
</dbReference>
<dbReference type="InterPro" id="IPR029154">
    <property type="entry name" value="HIBADH-like_NADP-bd"/>
</dbReference>
<name>A0A7K0CZ72_9NOCA</name>
<dbReference type="OrthoDB" id="3185659at2"/>
<dbReference type="InterPro" id="IPR006115">
    <property type="entry name" value="6PGDH_NADP-bd"/>
</dbReference>
<dbReference type="GO" id="GO:0008679">
    <property type="term" value="F:2-hydroxy-3-oxopropionate reductase activity"/>
    <property type="evidence" value="ECO:0007669"/>
    <property type="project" value="UniProtKB-EC"/>
</dbReference>